<dbReference type="GO" id="GO:0008198">
    <property type="term" value="F:ferrous iron binding"/>
    <property type="evidence" value="ECO:0007669"/>
    <property type="project" value="TreeGrafter"/>
</dbReference>
<evidence type="ECO:0000313" key="8">
    <source>
        <dbReference type="EMBL" id="RFF31357.1"/>
    </source>
</evidence>
<evidence type="ECO:0000313" key="9">
    <source>
        <dbReference type="Proteomes" id="UP000260351"/>
    </source>
</evidence>
<comment type="caution">
    <text evidence="8">The sequence shown here is derived from an EMBL/GenBank/DDBJ whole genome shotgun (WGS) entry which is preliminary data.</text>
</comment>
<dbReference type="AlphaFoldDB" id="A0A3E1KAI7"/>
<dbReference type="PROSITE" id="PS51471">
    <property type="entry name" value="FE2OG_OXY"/>
    <property type="match status" value="1"/>
</dbReference>
<dbReference type="GO" id="GO:0071456">
    <property type="term" value="P:cellular response to hypoxia"/>
    <property type="evidence" value="ECO:0007669"/>
    <property type="project" value="TreeGrafter"/>
</dbReference>
<dbReference type="GO" id="GO:0031418">
    <property type="term" value="F:L-ascorbic acid binding"/>
    <property type="evidence" value="ECO:0007669"/>
    <property type="project" value="UniProtKB-KW"/>
</dbReference>
<dbReference type="Proteomes" id="UP000260351">
    <property type="component" value="Unassembled WGS sequence"/>
</dbReference>
<evidence type="ECO:0000259" key="7">
    <source>
        <dbReference type="PROSITE" id="PS51471"/>
    </source>
</evidence>
<dbReference type="InterPro" id="IPR044862">
    <property type="entry name" value="Pro_4_hyd_alph_FE2OG_OXY"/>
</dbReference>
<feature type="domain" description="Fe2OG dioxygenase" evidence="7">
    <location>
        <begin position="103"/>
        <end position="205"/>
    </location>
</feature>
<proteinExistence type="predicted"/>
<organism evidence="8 9">
    <name type="scientific">Wenzhouxiangella sediminis</name>
    <dbReference type="NCBI Taxonomy" id="1792836"/>
    <lineage>
        <taxon>Bacteria</taxon>
        <taxon>Pseudomonadati</taxon>
        <taxon>Pseudomonadota</taxon>
        <taxon>Gammaproteobacteria</taxon>
        <taxon>Chromatiales</taxon>
        <taxon>Wenzhouxiangellaceae</taxon>
        <taxon>Wenzhouxiangella</taxon>
    </lineage>
</organism>
<evidence type="ECO:0000256" key="5">
    <source>
        <dbReference type="ARBA" id="ARBA00023002"/>
    </source>
</evidence>
<keyword evidence="6" id="KW-0408">Iron</keyword>
<keyword evidence="3" id="KW-0847">Vitamin C</keyword>
<dbReference type="PANTHER" id="PTHR12907">
    <property type="entry name" value="EGL NINE HOMOLOG-RELATED"/>
    <property type="match status" value="1"/>
</dbReference>
<evidence type="ECO:0000256" key="4">
    <source>
        <dbReference type="ARBA" id="ARBA00022964"/>
    </source>
</evidence>
<dbReference type="PANTHER" id="PTHR12907:SF26">
    <property type="entry name" value="HIF PROLYL HYDROXYLASE, ISOFORM C"/>
    <property type="match status" value="1"/>
</dbReference>
<protein>
    <submittedName>
        <fullName evidence="8">2OG-Fe(II) oxygenase</fullName>
    </submittedName>
</protein>
<dbReference type="EMBL" id="QUZK01000021">
    <property type="protein sequence ID" value="RFF31357.1"/>
    <property type="molecule type" value="Genomic_DNA"/>
</dbReference>
<keyword evidence="2" id="KW-0479">Metal-binding</keyword>
<dbReference type="Pfam" id="PF13640">
    <property type="entry name" value="2OG-FeII_Oxy_3"/>
    <property type="match status" value="1"/>
</dbReference>
<accession>A0A3E1KAI7</accession>
<dbReference type="RefSeq" id="WP_116649963.1">
    <property type="nucleotide sequence ID" value="NZ_QUZK01000021.1"/>
</dbReference>
<comment type="cofactor">
    <cofactor evidence="1">
        <name>L-ascorbate</name>
        <dbReference type="ChEBI" id="CHEBI:38290"/>
    </cofactor>
</comment>
<evidence type="ECO:0000256" key="2">
    <source>
        <dbReference type="ARBA" id="ARBA00022723"/>
    </source>
</evidence>
<evidence type="ECO:0000256" key="1">
    <source>
        <dbReference type="ARBA" id="ARBA00001961"/>
    </source>
</evidence>
<keyword evidence="4" id="KW-0223">Dioxygenase</keyword>
<dbReference type="SMART" id="SM00702">
    <property type="entry name" value="P4Hc"/>
    <property type="match status" value="1"/>
</dbReference>
<evidence type="ECO:0000256" key="3">
    <source>
        <dbReference type="ARBA" id="ARBA00022896"/>
    </source>
</evidence>
<sequence>MSEAALPVGRDAFESAATGLRERGWWVGENALDSDLVEALRSELAELMEADRLHRAGIGRDHDFHLDRSIRSDRVFWLTRQRPVQSRFLDRMEELRLALNRELFLGLFEFEAHFAHYPPGGHYNKHFDSFRGAANRIVSSVTYLTQDWQPGDGGELVIYGEQGDEILATVEPRAGTFVLFLSEEIPHEVLTSHTDRTSIAGWFRLNASVGGQVDPAR</sequence>
<keyword evidence="9" id="KW-1185">Reference proteome</keyword>
<dbReference type="InterPro" id="IPR006620">
    <property type="entry name" value="Pro_4_hyd_alph"/>
</dbReference>
<dbReference type="InterPro" id="IPR051559">
    <property type="entry name" value="HIF_prolyl_hydroxylases"/>
</dbReference>
<name>A0A3E1KAI7_9GAMM</name>
<reference evidence="8 9" key="1">
    <citation type="submission" date="2018-08" db="EMBL/GenBank/DDBJ databases">
        <title>Wenzhouxiangella salilacus sp. nov., a novel bacterium isolated from a saline lake in Xinjiang Province, China.</title>
        <authorList>
            <person name="Han S."/>
        </authorList>
    </citation>
    <scope>NUCLEOTIDE SEQUENCE [LARGE SCALE GENOMIC DNA]</scope>
    <source>
        <strain evidence="8 9">XDB06</strain>
    </source>
</reference>
<dbReference type="InterPro" id="IPR005123">
    <property type="entry name" value="Oxoglu/Fe-dep_dioxygenase_dom"/>
</dbReference>
<gene>
    <name evidence="8" type="ORF">DZC52_04660</name>
</gene>
<keyword evidence="5" id="KW-0560">Oxidoreductase</keyword>
<dbReference type="Gene3D" id="2.60.120.620">
    <property type="entry name" value="q2cbj1_9rhob like domain"/>
    <property type="match status" value="1"/>
</dbReference>
<dbReference type="OrthoDB" id="9783171at2"/>
<evidence type="ECO:0000256" key="6">
    <source>
        <dbReference type="ARBA" id="ARBA00023004"/>
    </source>
</evidence>
<dbReference type="GO" id="GO:0031543">
    <property type="term" value="F:peptidyl-proline dioxygenase activity"/>
    <property type="evidence" value="ECO:0007669"/>
    <property type="project" value="TreeGrafter"/>
</dbReference>